<name>A0A3M7T2K8_BRAPC</name>
<comment type="caution">
    <text evidence="2">The sequence shown here is derived from an EMBL/GenBank/DDBJ whole genome shotgun (WGS) entry which is preliminary data.</text>
</comment>
<dbReference type="Proteomes" id="UP000276133">
    <property type="component" value="Unassembled WGS sequence"/>
</dbReference>
<dbReference type="AlphaFoldDB" id="A0A3M7T2K8"/>
<protein>
    <submittedName>
        <fullName evidence="2">Uncharacterized protein</fullName>
    </submittedName>
</protein>
<evidence type="ECO:0000313" key="3">
    <source>
        <dbReference type="Proteomes" id="UP000276133"/>
    </source>
</evidence>
<organism evidence="2 3">
    <name type="scientific">Brachionus plicatilis</name>
    <name type="common">Marine rotifer</name>
    <name type="synonym">Brachionus muelleri</name>
    <dbReference type="NCBI Taxonomy" id="10195"/>
    <lineage>
        <taxon>Eukaryota</taxon>
        <taxon>Metazoa</taxon>
        <taxon>Spiralia</taxon>
        <taxon>Gnathifera</taxon>
        <taxon>Rotifera</taxon>
        <taxon>Eurotatoria</taxon>
        <taxon>Monogononta</taxon>
        <taxon>Pseudotrocha</taxon>
        <taxon>Ploima</taxon>
        <taxon>Brachionidae</taxon>
        <taxon>Brachionus</taxon>
    </lineage>
</organism>
<keyword evidence="3" id="KW-1185">Reference proteome</keyword>
<evidence type="ECO:0000256" key="1">
    <source>
        <dbReference type="SAM" id="MobiDB-lite"/>
    </source>
</evidence>
<gene>
    <name evidence="2" type="ORF">BpHYR1_021230</name>
</gene>
<proteinExistence type="predicted"/>
<feature type="region of interest" description="Disordered" evidence="1">
    <location>
        <begin position="1"/>
        <end position="56"/>
    </location>
</feature>
<reference evidence="2 3" key="1">
    <citation type="journal article" date="2018" name="Sci. Rep.">
        <title>Genomic signatures of local adaptation to the degree of environmental predictability in rotifers.</title>
        <authorList>
            <person name="Franch-Gras L."/>
            <person name="Hahn C."/>
            <person name="Garcia-Roger E.M."/>
            <person name="Carmona M.J."/>
            <person name="Serra M."/>
            <person name="Gomez A."/>
        </authorList>
    </citation>
    <scope>NUCLEOTIDE SEQUENCE [LARGE SCALE GENOMIC DNA]</scope>
    <source>
        <strain evidence="2">HYR1</strain>
    </source>
</reference>
<accession>A0A3M7T2K8</accession>
<sequence>MLSYNNIGKDIPIQANRKKGRPKYTAGAFKHRQQEIQASTSAPKRIESDDDSNVESIQEIQETKNIFSYTRNVL</sequence>
<evidence type="ECO:0000313" key="2">
    <source>
        <dbReference type="EMBL" id="RNA42283.1"/>
    </source>
</evidence>
<dbReference type="EMBL" id="REGN01000388">
    <property type="protein sequence ID" value="RNA42283.1"/>
    <property type="molecule type" value="Genomic_DNA"/>
</dbReference>